<dbReference type="KEGG" id="pcor:KS4_04340"/>
<protein>
    <recommendedName>
        <fullName evidence="4">Salt-induced outer membrane protein</fullName>
    </recommendedName>
</protein>
<keyword evidence="1" id="KW-0732">Signal</keyword>
<organism evidence="2 3">
    <name type="scientific">Poriferisphaera corsica</name>
    <dbReference type="NCBI Taxonomy" id="2528020"/>
    <lineage>
        <taxon>Bacteria</taxon>
        <taxon>Pseudomonadati</taxon>
        <taxon>Planctomycetota</taxon>
        <taxon>Phycisphaerae</taxon>
        <taxon>Phycisphaerales</taxon>
        <taxon>Phycisphaeraceae</taxon>
        <taxon>Poriferisphaera</taxon>
    </lineage>
</organism>
<feature type="chain" id="PRO_5021856041" description="Salt-induced outer membrane protein" evidence="1">
    <location>
        <begin position="21"/>
        <end position="345"/>
    </location>
</feature>
<accession>A0A517YQA5</accession>
<evidence type="ECO:0008006" key="4">
    <source>
        <dbReference type="Google" id="ProtNLM"/>
    </source>
</evidence>
<reference evidence="2 3" key="1">
    <citation type="submission" date="2019-02" db="EMBL/GenBank/DDBJ databases">
        <title>Deep-cultivation of Planctomycetes and their phenomic and genomic characterization uncovers novel biology.</title>
        <authorList>
            <person name="Wiegand S."/>
            <person name="Jogler M."/>
            <person name="Boedeker C."/>
            <person name="Pinto D."/>
            <person name="Vollmers J."/>
            <person name="Rivas-Marin E."/>
            <person name="Kohn T."/>
            <person name="Peeters S.H."/>
            <person name="Heuer A."/>
            <person name="Rast P."/>
            <person name="Oberbeckmann S."/>
            <person name="Bunk B."/>
            <person name="Jeske O."/>
            <person name="Meyerdierks A."/>
            <person name="Storesund J.E."/>
            <person name="Kallscheuer N."/>
            <person name="Luecker S."/>
            <person name="Lage O.M."/>
            <person name="Pohl T."/>
            <person name="Merkel B.J."/>
            <person name="Hornburger P."/>
            <person name="Mueller R.-W."/>
            <person name="Bruemmer F."/>
            <person name="Labrenz M."/>
            <person name="Spormann A.M."/>
            <person name="Op den Camp H."/>
            <person name="Overmann J."/>
            <person name="Amann R."/>
            <person name="Jetten M.S.M."/>
            <person name="Mascher T."/>
            <person name="Medema M.H."/>
            <person name="Devos D.P."/>
            <person name="Kaster A.-K."/>
            <person name="Ovreas L."/>
            <person name="Rohde M."/>
            <person name="Galperin M.Y."/>
            <person name="Jogler C."/>
        </authorList>
    </citation>
    <scope>NUCLEOTIDE SEQUENCE [LARGE SCALE GENOMIC DNA]</scope>
    <source>
        <strain evidence="2 3">KS4</strain>
    </source>
</reference>
<gene>
    <name evidence="2" type="ORF">KS4_04340</name>
</gene>
<feature type="signal peptide" evidence="1">
    <location>
        <begin position="1"/>
        <end position="20"/>
    </location>
</feature>
<evidence type="ECO:0000256" key="1">
    <source>
        <dbReference type="SAM" id="SignalP"/>
    </source>
</evidence>
<dbReference type="AlphaFoldDB" id="A0A517YQA5"/>
<proteinExistence type="predicted"/>
<evidence type="ECO:0000313" key="3">
    <source>
        <dbReference type="Proteomes" id="UP000317369"/>
    </source>
</evidence>
<sequence precursor="true">MKRLAILSLAASLLITSALSAETIVLTNGDTLSAVIKEVTPQGVIVQHPLLGQLIIPTENIESPKLSTGSITATALTKQLTKPQPTPEQKAEQKKQTLAREAAKADTEALLKETEEQFKPFRFTFLEDWEKSIQLGFNGNEGNSQTSNLNGGFKAKFENDDRRWDFDSAFFYGKADGKENKNQAFAQLTRDWKFTNSKLFIFAQTRYDYDTFQAFRHRIAPNTGLGYQIYDTDKFKLKTQIGSGFAYNFGDVDEKFVPEVTLGLNGSWNMNDNNTITGSTQFIPDVSDTLKDYRAISSLDWKIKMDTLTGLSLKFGLLHEYNTLTTDSNPKRSDLKYYGSLVYDF</sequence>
<dbReference type="InterPro" id="IPR007433">
    <property type="entry name" value="DUF481"/>
</dbReference>
<dbReference type="Proteomes" id="UP000317369">
    <property type="component" value="Chromosome"/>
</dbReference>
<evidence type="ECO:0000313" key="2">
    <source>
        <dbReference type="EMBL" id="QDU32402.1"/>
    </source>
</evidence>
<keyword evidence="3" id="KW-1185">Reference proteome</keyword>
<name>A0A517YQA5_9BACT</name>
<dbReference type="RefSeq" id="WP_145073948.1">
    <property type="nucleotide sequence ID" value="NZ_CP036425.1"/>
</dbReference>
<dbReference type="Pfam" id="PF04338">
    <property type="entry name" value="DUF481"/>
    <property type="match status" value="1"/>
</dbReference>
<dbReference type="OrthoDB" id="290317at2"/>
<dbReference type="EMBL" id="CP036425">
    <property type="protein sequence ID" value="QDU32402.1"/>
    <property type="molecule type" value="Genomic_DNA"/>
</dbReference>